<dbReference type="Pfam" id="PF03028">
    <property type="entry name" value="Dynein_heavy"/>
    <property type="match status" value="1"/>
</dbReference>
<dbReference type="Gene3D" id="3.20.180.20">
    <property type="entry name" value="Dynein heavy chain, N-terminal domain 2"/>
    <property type="match status" value="1"/>
</dbReference>
<keyword evidence="8" id="KW-0243">Dynein</keyword>
<dbReference type="Gene3D" id="1.10.8.1220">
    <property type="match status" value="1"/>
</dbReference>
<feature type="domain" description="AAA+ ATPase" evidence="16">
    <location>
        <begin position="2033"/>
        <end position="2170"/>
    </location>
</feature>
<dbReference type="Gene3D" id="1.20.140.100">
    <property type="entry name" value="Dynein heavy chain, N-terminal domain 2"/>
    <property type="match status" value="1"/>
</dbReference>
<feature type="compositionally biased region" description="Low complexity" evidence="15">
    <location>
        <begin position="1169"/>
        <end position="1178"/>
    </location>
</feature>
<dbReference type="InterPro" id="IPR013602">
    <property type="entry name" value="Dynein_heavy_linker"/>
</dbReference>
<dbReference type="Gene3D" id="1.10.8.710">
    <property type="match status" value="1"/>
</dbReference>
<feature type="coiled-coil region" evidence="14">
    <location>
        <begin position="3594"/>
        <end position="3663"/>
    </location>
</feature>
<dbReference type="InterPro" id="IPR043160">
    <property type="entry name" value="Dynein_C_barrel"/>
</dbReference>
<dbReference type="Pfam" id="PF18198">
    <property type="entry name" value="AAA_lid_11"/>
    <property type="match status" value="1"/>
</dbReference>
<comment type="caution">
    <text evidence="17">The sequence shown here is derived from an EMBL/GenBank/DDBJ whole genome shotgun (WGS) entry which is preliminary data.</text>
</comment>
<dbReference type="InterPro" id="IPR042228">
    <property type="entry name" value="Dynein_linker_3"/>
</dbReference>
<dbReference type="FunFam" id="1.10.8.1220:FF:000001">
    <property type="entry name" value="Dynein axonemal heavy chain 5"/>
    <property type="match status" value="1"/>
</dbReference>
<feature type="compositionally biased region" description="Low complexity" evidence="15">
    <location>
        <begin position="1186"/>
        <end position="1199"/>
    </location>
</feature>
<dbReference type="Gene3D" id="1.10.287.2620">
    <property type="match status" value="1"/>
</dbReference>
<dbReference type="Pfam" id="PF12777">
    <property type="entry name" value="MT"/>
    <property type="match status" value="1"/>
</dbReference>
<dbReference type="InterPro" id="IPR024743">
    <property type="entry name" value="Dynein_HC_stalk"/>
</dbReference>
<dbReference type="Pfam" id="PF18199">
    <property type="entry name" value="Dynein_C"/>
    <property type="match status" value="1"/>
</dbReference>
<dbReference type="InterPro" id="IPR042219">
    <property type="entry name" value="AAA_lid_11_sf"/>
</dbReference>
<keyword evidence="11" id="KW-0505">Motor protein</keyword>
<feature type="coiled-coil region" evidence="14">
    <location>
        <begin position="1563"/>
        <end position="1590"/>
    </location>
</feature>
<evidence type="ECO:0000256" key="4">
    <source>
        <dbReference type="ARBA" id="ARBA00022701"/>
    </source>
</evidence>
<evidence type="ECO:0000256" key="14">
    <source>
        <dbReference type="SAM" id="Coils"/>
    </source>
</evidence>
<dbReference type="InterPro" id="IPR003593">
    <property type="entry name" value="AAA+_ATPase"/>
</dbReference>
<dbReference type="FunFam" id="1.10.8.710:FF:000003">
    <property type="entry name" value="Dynein axonemal heavy chain 5"/>
    <property type="match status" value="1"/>
</dbReference>
<evidence type="ECO:0000259" key="16">
    <source>
        <dbReference type="SMART" id="SM00382"/>
    </source>
</evidence>
<dbReference type="EMBL" id="VLTM01000096">
    <property type="protein sequence ID" value="KAA0153796.1"/>
    <property type="molecule type" value="Genomic_DNA"/>
</dbReference>
<feature type="region of interest" description="Disordered" evidence="15">
    <location>
        <begin position="1029"/>
        <end position="1052"/>
    </location>
</feature>
<evidence type="ECO:0000313" key="18">
    <source>
        <dbReference type="Proteomes" id="UP000325113"/>
    </source>
</evidence>
<sequence length="4851" mass="539642">MASRAEARSERVTQAVEVLEAAFGVPQADAHAFLTSEAWPTFSSFARPGGVNKFFVFFQPREVDAEGLPIDVEAKSPDESASADRAGASLASEPEMFVTDGETEPLVGRGVYFLRSDPAAPLDLSKADDAMLSGQVTPDLLSLLATQLTEVYVPAVEDRPNWGKAPTDVTDQFVGDMRSVATEMRETVRSVGSGAKLAPLPSHIDIEALVANPARAARANPDAVRSIESVIEKWCSDIEKFIEDGSLCDAVVRDKEGPRGVIEWWRARMQLLLGVTEQLRSPRCRGAVAFLTALVRSSAGPTTAGARPSTQSSGHAAPSGPSSAGGPAASAAGAGRAGAASSSSAASGEARTSTFPLMRRFRSLDAALTEASNEARDNCKYLATLDKFLDPLYSSDPPHIVDALPALLNSIKMVHTISRYLSNDEGSARMVDLFQRITGQMIVACKKYVLETGDGPDDVKTKGAQLWTKRRDVLLRAMRHCLRLNDAYQSAFRLTKDALAATPSVKQFDFSERQVFARFDLFSRRIVKLLDLLQTVQQYESLAEHNIDGLEPITAKFAQLKKSLVMRGHDLLAFADNAFDRDFVEFNVAVGALEHELQTFIDESFQSIPDVMASLALLRKYQRILQRESLRKDLNKKLEIIFQTYGAELEAVRDLYEAQKNSPPVPRNMPPVAGCITWARHLLKRIEEPMQAFEANQAMLGESHDVRRVVKLYNRVARTLVSFEYLWYQAWVDAIEEARAGLQATLIVRHPDDGKLYVNFDSQILQLIREARCLDRMGIHIPEPARVVMLQADKFKAHYADLSFALSEFERITSKVIPVTADLLSPAVQDVEYKLRPGMVTLTWTSMNIQAYREHVHEGLRRLEELVLSVNDVIESRIEASLKTVASTLLVELPEDRAFSLDAFVAAQQTVTAERAEALQGKNLEVEAAVEDLVALIAGYGLDPHVKSPTEEDVERLRTHYAHYMYAALLNCVKSSLNALKKRVASMGGPLDSTVASLLPASAPLVGPPGTAPPPGGFSRLIEIHDAAAGKEAAEKEREAEEDDSRRRRRGASSAPFFEVDVQLAGGSVQLEPTLSSVQQVLNKGAKAVLESTKTLWLWNQTDKREDERVSYFDRITSDIEIVRVVLLLTGSVQSLRSQVHDYLVSFSRYDWLWRKDPEAAYQAFVGEGPSQGAPQAGGSSGDGPGSPRAASSSGSRSGNVPDVDDYEQELMRFRAVKAELSRVKAECNIGALSLRTGGITAQLEKHCDEWTIKYSSNVHVRARQDMEELADWMRKGLKKLSGPVESLSNLGEAMAQLTAVRDREASIDADMAPIDRLYGMLEAYLPDGFMDRDELDAKSLLRPTWKRLVARSDEVSTEISSTQMSFKRQLLHDVKALREDVVVFQTEYARTGPTVEGITPQEAMERLKAFEEEFNLRQHRRTLYCTGERLFGLPETEYPELDRISKELKLLRKLYDLYRDVNEAFASYATILWSQVVTNVSQMRDEMEGFSTKCNKLPRRLKDWEAYRELQDKIDGFQEVVPLLEELASPKVKDRHWAAIGKLADVELRPNDPDFKLADLMAIDLIAHREELEEECDAATKEAAIEAKLIEIEELWDEELLNFIEWKNRPGQMILAGVPLIIEGLEEAQGNLQTLLAMRHIGVFRERAQSLLKTLANTSDQLDRWAKVQQLWCSLESVFTGGDIARALPKVASRFSKVDKDFVRITAQAQEAKTVVKAATSDILDTLLPEMYSELEECTKRLEAYLESKRAKFPRLYIVSNDNLLTILSQGSNPTALQAYYEKLSDAISRVHHDEKDPTLIDALTNVFRDDDDTVELTRPVKASGNVEDWLRALVDEMRRSMKELCEACVEQVEALGPRFVPDFRTFVDSQTGQYSLLGTQMWWTREVEAAARTIGKSTSSKTAMDVPFKSSKALLESLSIWCREALPTKMRRTKIETLVTVHVHQLEVLKEFKRRRLTGMDDFNWLKQARFYWRPDVGDEVNAEGAARILVADAGFNYQYEFLGVKERLVITPLTDRCYITLSQALRMHFGGAPAGPAGTGKTETVKDMGRTLGIYVVVTNCSSEMQTQDTAKIFKGLAAGGLWGCFDEFNRITLPVLSVVAQQVLSMQNALKAGRDSFSFPGDSQVIPIRPISAPFITMNPGYAGRQELPENLKALFRGVAMMVPDREIIIRVKLYAVGYTNSDVLAQKFFTCYALCEQQLSKQKHYDFGLRNILSVLRTAGSTLRGEPGTMEDILLYRTLRDMNLSKMIAQDVPVFLAMLRDLFPGHSEPKGSSHFEVEAAIARAADANGYLRWPWWLRKNLQLFETQLVRHGIMLIGPSGGGKTAVFNTLRLALNETTGAPHRIVSLNPKAMRATELFGVTDELTGEWETGVFAAIWERINSPEQAAKNVTWMICDGPVDTMWIESLNTVLDDNRLLTLANGDRFAMADSSKIMFEAIDLRNASPATVSRAGIVYVSDVSLGWHPVAEAWVRSRPVEQRPLFRHLIARHIGRMPTDFRLTTQPDPGELFGFFTRDLQAVVALSRVGIVAAALRLVSSLYEEAEQAGTLPAPGFCRAEWSSEGGMPVGDAGGATPASHELTEPTPATGDASEETGCSREFRAAMERMLIYGLSWTMGGVLEPEDRRAFHARLQTVAGANVPGSPPPSASAAAAAAAEASAEGEDGSLTVFEHFLDTSQAGVPWAAVKPPSWEYPDSETLDFPNLLVPTMDSTRAVHVLKLVHGRKSHPVLLVGGPGTAKTSTALMYLAECKERGQNFKRVNFSSATTPGMFQEAIESSLEKRGGRTFGPIGGKDMTIFVDDVSMPEINEWGDQPTNELTRQVVESDGIMSLEKDKRGERKELQGLSYIAAMVHPGRGRNDIPSRLKRHFFVFNMVLPALQSIDDIYGQMLRGRFPAAGWNEDFNDTVARLTVGTIELWRVVKAKMLPTPAKFHYVFSMRELSRVFQGILLTETEVHKTGGIALPTSEAEAHLNLLRLWKHECLRVFQDRLISDDDKAKFSNILDQVTVAQFGEDIADAIRGESLFVNFLRDDEEDEEGVVVKEAPRIYEPGGSIDSIRERAKLFMDASNKAFPTAQLNLVLFEDALRHMLRVSRIIGTPQGSAMLVGVGGSGKQSLTRLASYIARSTLFQITLTKTYGTAALKEDLKLVYDMAGVERKSVTFMMTDAEIKEEAFLEYINSILTTGEVAGLFAKDELAARAAEIAPHFRVARPGLAETQDNVRQFFVDTVRSNLHIVLCMSPVNPKFPERARKFPGLINCTTIDWYLPWPEEALMAVARGFLDDFAIETTDPKVKEGLMSHVGAVHRIVVDTCDEYWEAMRRRVYQTPKSYLSFIDNYKSTYSRKLAEIRDKAGQVDKGLDKLNEGAEAVSKLRRVLVEENRKLATAEKEVSAMLGTLETSSLEAEQEAAKVDEIKKECHSERERISAEKDACERDLAAAKPFLEAAETAIGMVQPAHIAEIKRFASPKDVVKLTFDGVLILFHLNVVPVKPASLELKKEDIPFFETSFSVAQTALLADSGFLNALLGFDKSSITDERVELLEPYLGLTEHFTAKVAKSASVAAEGLRIWVQAMADYHNASKIVKPKLEALATAEAELQQAERALAHAEERERECQERVAGLKAQFDGANAKKRELEENAEKLERKRNKAAALLDGLADERTRWTADKDSFAGVRQRLVGDVAVACAFISYCGPFNARFRELLIRDRFAADCAARQVPVSTGLDIIEFLVDVGVRGDWALQGLPTDSLSIQNGILVTNCSRFPLLIDPQGQAVTWIKNREAENLPPHGTTTLGNPALKDQLEFAMDQGKSLIVVGVEETIDPLLDPLLEKRIVSRGKRKYVTIADKEMELSPSFQVFFITRLPNPHFSPELQAKTTVVDFTVTMQGLEDQLLGLVIQREQKALEDQLAKVLEDVNANTKSLLKLNDLLLQRLSANTGNLLDDEELVGVLATTKAKAAEVKQKLVAAAEAREQISEQREQYRPVATRGSVLYFSIVDMTLVNDMYQTSLDQFVYLFLQSMTVAEKASLQTQRVQNIIDTMTFMVYRYINKGLYERHKLLFVLIFTLKILTTAGTLDQGQVALFLRGGAAYDVNSLPRKKPDWIRESEAWANVIALSDETTIFKTLPDNMMRRPAEWSAFYDSETPEAEAVPDYESVMSSHAGDAVGPWMRLLLLRALRVDRTLLGVRQFIRSVPQVGARYTDPVTDTIPEIAETMDCRTPVIFLLSTGADPTDAIETLCKKKKTTLATVSMGQGQEVVAKRALQAGIVNGTWVLLQNCELGLGLMGEMEGWLASVRDSIHPDFRFFITALPDPKFPLGLLQMSTKVTNEPPAGLSANLMRSYSTTVDQDRLERIEGSTWRQLVWSLCFLHAVVQERRKFGSLGWCIPYEYNNGDLTACLLFLEKHMYEGKISWSTVQYMVAEVQYGGKITDDLDRRLFLTYAAAWVSESVLVDGFSFAPAPHNRIATWPEGFLPQVPDFDVVDKYLAYAGDFADVDPPEIFGLHPNADLTFRTEEATKLLGTMLDTQPRQAGASKGKKGAQSLEDMVTAQCDDYLRRLPDEYDPEVYMGLISKRSKSAADPMAVFLVQEVQRLQAVIVKVGWTLENVQLAISGDVVMTDELQTAMNDVSVAAVPSQWLTTPAGDEFSWLSSSLGPWFAGLLERDAQLRSWINDGAPRSFWMTGFFNPQAFLTAMKQVVTQANASKSWALDTVDYYVEVKEWEGAQQVSAKATGEGVYVHGLFIEGARWDGSIRTKDPGVKDGSDKGSLAELEGKQRVDSLPVIHITVVEKTKAEARIRNKRVYDCPVYRYARRTDLHIVFRMGLNTFIEGKSREHWTLRGVAALCSLAR</sequence>
<accession>A0A5A8CL31</accession>
<evidence type="ECO:0000256" key="10">
    <source>
        <dbReference type="ARBA" id="ARBA00023069"/>
    </source>
</evidence>
<feature type="coiled-coil region" evidence="14">
    <location>
        <begin position="3373"/>
        <end position="3428"/>
    </location>
</feature>
<evidence type="ECO:0000256" key="15">
    <source>
        <dbReference type="SAM" id="MobiDB-lite"/>
    </source>
</evidence>
<feature type="domain" description="AAA+ ATPase" evidence="16">
    <location>
        <begin position="2729"/>
        <end position="2879"/>
    </location>
</feature>
<evidence type="ECO:0000256" key="13">
    <source>
        <dbReference type="ARBA" id="ARBA00023273"/>
    </source>
</evidence>
<dbReference type="Pfam" id="PF17857">
    <property type="entry name" value="AAA_lid_1"/>
    <property type="match status" value="1"/>
</dbReference>
<name>A0A5A8CL31_CAFRO</name>
<dbReference type="FunFam" id="3.40.50.300:FF:000049">
    <property type="entry name" value="Dynein, axonemal, heavy chain 5"/>
    <property type="match status" value="1"/>
</dbReference>
<keyword evidence="5" id="KW-0677">Repeat</keyword>
<dbReference type="Gene3D" id="1.20.920.20">
    <property type="match status" value="1"/>
</dbReference>
<dbReference type="InterPro" id="IPR041228">
    <property type="entry name" value="Dynein_C"/>
</dbReference>
<comment type="similarity">
    <text evidence="2">Belongs to the dynein heavy chain family.</text>
</comment>
<evidence type="ECO:0000256" key="8">
    <source>
        <dbReference type="ARBA" id="ARBA00023017"/>
    </source>
</evidence>
<dbReference type="Gene3D" id="6.10.140.1060">
    <property type="match status" value="1"/>
</dbReference>
<evidence type="ECO:0000256" key="7">
    <source>
        <dbReference type="ARBA" id="ARBA00022840"/>
    </source>
</evidence>
<dbReference type="FunFam" id="3.40.50.300:FF:000044">
    <property type="entry name" value="Dynein heavy chain 5, axonemal"/>
    <property type="match status" value="1"/>
</dbReference>
<organism evidence="17 18">
    <name type="scientific">Cafeteria roenbergensis</name>
    <name type="common">Marine flagellate</name>
    <dbReference type="NCBI Taxonomy" id="33653"/>
    <lineage>
        <taxon>Eukaryota</taxon>
        <taxon>Sar</taxon>
        <taxon>Stramenopiles</taxon>
        <taxon>Bigyra</taxon>
        <taxon>Opalozoa</taxon>
        <taxon>Bicosoecida</taxon>
        <taxon>Cafeteriaceae</taxon>
        <taxon>Cafeteria</taxon>
    </lineage>
</organism>
<dbReference type="InterPro" id="IPR013594">
    <property type="entry name" value="Dynein_heavy_tail"/>
</dbReference>
<dbReference type="SUPFAM" id="SSF52540">
    <property type="entry name" value="P-loop containing nucleoside triphosphate hydrolases"/>
    <property type="match status" value="4"/>
</dbReference>
<dbReference type="PANTHER" id="PTHR46532:SF4">
    <property type="entry name" value="AAA+ ATPASE DOMAIN-CONTAINING PROTEIN"/>
    <property type="match status" value="1"/>
</dbReference>
<evidence type="ECO:0000256" key="5">
    <source>
        <dbReference type="ARBA" id="ARBA00022737"/>
    </source>
</evidence>
<dbReference type="FunFam" id="3.40.50.300:FF:002141">
    <property type="entry name" value="Dynein heavy chain"/>
    <property type="match status" value="1"/>
</dbReference>
<evidence type="ECO:0000256" key="11">
    <source>
        <dbReference type="ARBA" id="ARBA00023175"/>
    </source>
</evidence>
<dbReference type="InterPro" id="IPR041658">
    <property type="entry name" value="AAA_lid_11"/>
</dbReference>
<dbReference type="GO" id="GO:0005874">
    <property type="term" value="C:microtubule"/>
    <property type="evidence" value="ECO:0007669"/>
    <property type="project" value="UniProtKB-KW"/>
</dbReference>
<reference evidence="17 18" key="1">
    <citation type="submission" date="2019-07" db="EMBL/GenBank/DDBJ databases">
        <title>Genomes of Cafeteria roenbergensis.</title>
        <authorList>
            <person name="Fischer M.G."/>
            <person name="Hackl T."/>
            <person name="Roman M."/>
        </authorList>
    </citation>
    <scope>NUCLEOTIDE SEQUENCE [LARGE SCALE GENOMIC DNA]</scope>
    <source>
        <strain evidence="17 18">Cflag</strain>
    </source>
</reference>
<dbReference type="Pfam" id="PF12774">
    <property type="entry name" value="AAA_6"/>
    <property type="match status" value="1"/>
</dbReference>
<dbReference type="InterPro" id="IPR042222">
    <property type="entry name" value="Dynein_2_N"/>
</dbReference>
<dbReference type="Pfam" id="PF12780">
    <property type="entry name" value="AAA_8"/>
    <property type="match status" value="1"/>
</dbReference>
<keyword evidence="4" id="KW-0493">Microtubule</keyword>
<dbReference type="InterPro" id="IPR035699">
    <property type="entry name" value="AAA_6"/>
</dbReference>
<dbReference type="GO" id="GO:0008569">
    <property type="term" value="F:minus-end-directed microtubule motor activity"/>
    <property type="evidence" value="ECO:0007669"/>
    <property type="project" value="InterPro"/>
</dbReference>
<dbReference type="FunFam" id="3.40.50.300:FF:000320">
    <property type="entry name" value="Dynein, axonemal, heavy chain 5"/>
    <property type="match status" value="1"/>
</dbReference>
<dbReference type="FunFam" id="1.20.920.20:FF:000001">
    <property type="entry name" value="dynein heavy chain 2, axonemal"/>
    <property type="match status" value="1"/>
</dbReference>
<dbReference type="SMART" id="SM00382">
    <property type="entry name" value="AAA"/>
    <property type="match status" value="3"/>
</dbReference>
<dbReference type="InterPro" id="IPR026983">
    <property type="entry name" value="DHC"/>
</dbReference>
<dbReference type="Gene3D" id="1.20.1270.280">
    <property type="match status" value="1"/>
</dbReference>
<keyword evidence="13" id="KW-0966">Cell projection</keyword>
<keyword evidence="10" id="KW-0969">Cilium</keyword>
<dbReference type="GO" id="GO:0007018">
    <property type="term" value="P:microtubule-based movement"/>
    <property type="evidence" value="ECO:0007669"/>
    <property type="project" value="InterPro"/>
</dbReference>
<comment type="subcellular location">
    <subcellularLocation>
        <location evidence="1">Cytoplasm</location>
        <location evidence="1">Cytoskeleton</location>
        <location evidence="1">Cilium axoneme</location>
    </subcellularLocation>
</comment>
<evidence type="ECO:0000256" key="1">
    <source>
        <dbReference type="ARBA" id="ARBA00004430"/>
    </source>
</evidence>
<keyword evidence="12" id="KW-0206">Cytoskeleton</keyword>
<dbReference type="InterPro" id="IPR027417">
    <property type="entry name" value="P-loop_NTPase"/>
</dbReference>
<dbReference type="Pfam" id="PF08393">
    <property type="entry name" value="DHC_N2"/>
    <property type="match status" value="1"/>
</dbReference>
<dbReference type="Gene3D" id="3.10.490.20">
    <property type="match status" value="1"/>
</dbReference>
<dbReference type="Gene3D" id="1.10.8.720">
    <property type="entry name" value="Region D6 of dynein motor"/>
    <property type="match status" value="1"/>
</dbReference>
<dbReference type="GO" id="GO:0005858">
    <property type="term" value="C:axonemal dynein complex"/>
    <property type="evidence" value="ECO:0007669"/>
    <property type="project" value="TreeGrafter"/>
</dbReference>
<feature type="region of interest" description="Disordered" evidence="15">
    <location>
        <begin position="2564"/>
        <end position="2598"/>
    </location>
</feature>
<dbReference type="Gene3D" id="1.20.920.30">
    <property type="match status" value="1"/>
</dbReference>
<dbReference type="Proteomes" id="UP000325113">
    <property type="component" value="Unassembled WGS sequence"/>
</dbReference>
<dbReference type="PANTHER" id="PTHR46532">
    <property type="entry name" value="MALE FERTILITY FACTOR KL5"/>
    <property type="match status" value="1"/>
</dbReference>
<feature type="compositionally biased region" description="Basic and acidic residues" evidence="15">
    <location>
        <begin position="1029"/>
        <end position="1039"/>
    </location>
</feature>
<evidence type="ECO:0000256" key="2">
    <source>
        <dbReference type="ARBA" id="ARBA00008887"/>
    </source>
</evidence>
<dbReference type="Pfam" id="PF12775">
    <property type="entry name" value="AAA_7"/>
    <property type="match status" value="1"/>
</dbReference>
<dbReference type="Gene3D" id="1.20.58.1120">
    <property type="match status" value="1"/>
</dbReference>
<dbReference type="Pfam" id="PF08385">
    <property type="entry name" value="DHC_N1"/>
    <property type="match status" value="2"/>
</dbReference>
<dbReference type="GO" id="GO:0005524">
    <property type="term" value="F:ATP binding"/>
    <property type="evidence" value="ECO:0007669"/>
    <property type="project" value="UniProtKB-KW"/>
</dbReference>
<dbReference type="GO" id="GO:0051959">
    <property type="term" value="F:dynein light intermediate chain binding"/>
    <property type="evidence" value="ECO:0007669"/>
    <property type="project" value="InterPro"/>
</dbReference>
<evidence type="ECO:0000313" key="17">
    <source>
        <dbReference type="EMBL" id="KAA0153796.1"/>
    </source>
</evidence>
<keyword evidence="7" id="KW-0067">ATP-binding</keyword>
<dbReference type="InterPro" id="IPR043157">
    <property type="entry name" value="Dynein_AAA1S"/>
</dbReference>
<evidence type="ECO:0000256" key="3">
    <source>
        <dbReference type="ARBA" id="ARBA00022490"/>
    </source>
</evidence>
<keyword evidence="6" id="KW-0547">Nucleotide-binding</keyword>
<dbReference type="InterPro" id="IPR035706">
    <property type="entry name" value="AAA_9"/>
</dbReference>
<feature type="region of interest" description="Disordered" evidence="15">
    <location>
        <begin position="1167"/>
        <end position="1203"/>
    </location>
</feature>
<dbReference type="Gene3D" id="3.40.50.300">
    <property type="entry name" value="P-loop containing nucleotide triphosphate hydrolases"/>
    <property type="match status" value="5"/>
</dbReference>
<dbReference type="InterPro" id="IPR004273">
    <property type="entry name" value="Dynein_heavy_D6_P-loop"/>
</dbReference>
<dbReference type="Pfam" id="PF12781">
    <property type="entry name" value="AAA_9"/>
    <property type="match status" value="1"/>
</dbReference>
<feature type="domain" description="AAA+ ATPase" evidence="16">
    <location>
        <begin position="2314"/>
        <end position="2527"/>
    </location>
</feature>
<feature type="region of interest" description="Disordered" evidence="15">
    <location>
        <begin position="299"/>
        <end position="351"/>
    </location>
</feature>
<gene>
    <name evidence="17" type="ORF">FNF31_06400</name>
</gene>
<evidence type="ECO:0000256" key="9">
    <source>
        <dbReference type="ARBA" id="ARBA00023054"/>
    </source>
</evidence>
<protein>
    <recommendedName>
        <fullName evidence="16">AAA+ ATPase domain-containing protein</fullName>
    </recommendedName>
</protein>
<dbReference type="InterPro" id="IPR041589">
    <property type="entry name" value="DNAH3_AAA_lid_1"/>
</dbReference>
<dbReference type="InterPro" id="IPR024317">
    <property type="entry name" value="Dynein_heavy_chain_D4_dom"/>
</dbReference>
<keyword evidence="9 14" id="KW-0175">Coiled coil</keyword>
<keyword evidence="3" id="KW-0963">Cytoplasm</keyword>
<proteinExistence type="inferred from homology"/>
<dbReference type="GO" id="GO:0045505">
    <property type="term" value="F:dynein intermediate chain binding"/>
    <property type="evidence" value="ECO:0007669"/>
    <property type="project" value="InterPro"/>
</dbReference>
<feature type="compositionally biased region" description="Low complexity" evidence="15">
    <location>
        <begin position="312"/>
        <end position="348"/>
    </location>
</feature>
<evidence type="ECO:0000256" key="12">
    <source>
        <dbReference type="ARBA" id="ARBA00023212"/>
    </source>
</evidence>
<evidence type="ECO:0000256" key="6">
    <source>
        <dbReference type="ARBA" id="ARBA00022741"/>
    </source>
</evidence>